<evidence type="ECO:0000313" key="2">
    <source>
        <dbReference type="EMBL" id="TDP82485.1"/>
    </source>
</evidence>
<proteinExistence type="predicted"/>
<evidence type="ECO:0000313" key="3">
    <source>
        <dbReference type="Proteomes" id="UP000294547"/>
    </source>
</evidence>
<feature type="chain" id="PRO_5020457634" description="Secreted protein" evidence="1">
    <location>
        <begin position="23"/>
        <end position="163"/>
    </location>
</feature>
<gene>
    <name evidence="2" type="ORF">EDD54_3754</name>
</gene>
<feature type="signal peptide" evidence="1">
    <location>
        <begin position="1"/>
        <end position="22"/>
    </location>
</feature>
<organism evidence="2 3">
    <name type="scientific">Oharaeibacter diazotrophicus</name>
    <dbReference type="NCBI Taxonomy" id="1920512"/>
    <lineage>
        <taxon>Bacteria</taxon>
        <taxon>Pseudomonadati</taxon>
        <taxon>Pseudomonadota</taxon>
        <taxon>Alphaproteobacteria</taxon>
        <taxon>Hyphomicrobiales</taxon>
        <taxon>Pleomorphomonadaceae</taxon>
        <taxon>Oharaeibacter</taxon>
    </lineage>
</organism>
<accession>A0A4R6R9G3</accession>
<sequence>MKTMIAAVLSTALVVAATAASAAPPCPALAGTTFYDSTHTLVGDPFFGGRWSNAKNGKAYVQRNLTKPATLYGFSLGQAGSDMTTVGSRVAITAKKPDGTTVTLLDLRGVAVGRDFSPGGAGTVASPLFVRFPPVEVKSIRVDMTGNGWFLLYNLTFNVLGCS</sequence>
<reference evidence="2 3" key="1">
    <citation type="submission" date="2019-03" db="EMBL/GenBank/DDBJ databases">
        <title>Genomic Encyclopedia of Type Strains, Phase IV (KMG-IV): sequencing the most valuable type-strain genomes for metagenomic binning, comparative biology and taxonomic classification.</title>
        <authorList>
            <person name="Goeker M."/>
        </authorList>
    </citation>
    <scope>NUCLEOTIDE SEQUENCE [LARGE SCALE GENOMIC DNA]</scope>
    <source>
        <strain evidence="2 3">DSM 102969</strain>
    </source>
</reference>
<comment type="caution">
    <text evidence="2">The sequence shown here is derived from an EMBL/GenBank/DDBJ whole genome shotgun (WGS) entry which is preliminary data.</text>
</comment>
<protein>
    <recommendedName>
        <fullName evidence="4">Secreted protein</fullName>
    </recommendedName>
</protein>
<dbReference type="AlphaFoldDB" id="A0A4R6R9G3"/>
<keyword evidence="3" id="KW-1185">Reference proteome</keyword>
<dbReference type="RefSeq" id="WP_126539254.1">
    <property type="nucleotide sequence ID" value="NZ_BSPM01000007.1"/>
</dbReference>
<evidence type="ECO:0000256" key="1">
    <source>
        <dbReference type="SAM" id="SignalP"/>
    </source>
</evidence>
<name>A0A4R6R9G3_9HYPH</name>
<keyword evidence="1" id="KW-0732">Signal</keyword>
<evidence type="ECO:0008006" key="4">
    <source>
        <dbReference type="Google" id="ProtNLM"/>
    </source>
</evidence>
<dbReference type="Proteomes" id="UP000294547">
    <property type="component" value="Unassembled WGS sequence"/>
</dbReference>
<dbReference type="EMBL" id="SNXY01000010">
    <property type="protein sequence ID" value="TDP82485.1"/>
    <property type="molecule type" value="Genomic_DNA"/>
</dbReference>